<dbReference type="HOGENOM" id="CLU_2883364_0_0_10"/>
<dbReference type="KEGG" id="sgn:SGRA_2821"/>
<dbReference type="STRING" id="984262.SGRA_2821"/>
<reference evidence="2 3" key="1">
    <citation type="journal article" date="2012" name="Stand. Genomic Sci.">
        <title>Complete genome sequencing and analysis of Saprospira grandis str. Lewin, a predatory marine bacterium.</title>
        <authorList>
            <person name="Saw J.H."/>
            <person name="Yuryev A."/>
            <person name="Kanbe M."/>
            <person name="Hou S."/>
            <person name="Young A.G."/>
            <person name="Aizawa S."/>
            <person name="Alam M."/>
        </authorList>
    </citation>
    <scope>NUCLEOTIDE SEQUENCE [LARGE SCALE GENOMIC DNA]</scope>
    <source>
        <strain evidence="2 3">Lewin</strain>
    </source>
</reference>
<protein>
    <submittedName>
        <fullName evidence="2">Uncharacterized protein</fullName>
    </submittedName>
</protein>
<dbReference type="AlphaFoldDB" id="H6LA81"/>
<dbReference type="Proteomes" id="UP000007519">
    <property type="component" value="Chromosome"/>
</dbReference>
<proteinExistence type="predicted"/>
<feature type="compositionally biased region" description="Basic and acidic residues" evidence="1">
    <location>
        <begin position="54"/>
        <end position="63"/>
    </location>
</feature>
<organism evidence="2 3">
    <name type="scientific">Saprospira grandis (strain Lewin)</name>
    <dbReference type="NCBI Taxonomy" id="984262"/>
    <lineage>
        <taxon>Bacteria</taxon>
        <taxon>Pseudomonadati</taxon>
        <taxon>Bacteroidota</taxon>
        <taxon>Saprospiria</taxon>
        <taxon>Saprospirales</taxon>
        <taxon>Saprospiraceae</taxon>
        <taxon>Saprospira</taxon>
    </lineage>
</organism>
<evidence type="ECO:0000313" key="3">
    <source>
        <dbReference type="Proteomes" id="UP000007519"/>
    </source>
</evidence>
<accession>H6LA81</accession>
<keyword evidence="3" id="KW-1185">Reference proteome</keyword>
<feature type="region of interest" description="Disordered" evidence="1">
    <location>
        <begin position="1"/>
        <end position="63"/>
    </location>
</feature>
<gene>
    <name evidence="2" type="ordered locus">SGRA_2821</name>
</gene>
<evidence type="ECO:0000256" key="1">
    <source>
        <dbReference type="SAM" id="MobiDB-lite"/>
    </source>
</evidence>
<dbReference type="EMBL" id="CP002831">
    <property type="protein sequence ID" value="AFC25549.1"/>
    <property type="molecule type" value="Genomic_DNA"/>
</dbReference>
<evidence type="ECO:0000313" key="2">
    <source>
        <dbReference type="EMBL" id="AFC25549.1"/>
    </source>
</evidence>
<feature type="compositionally biased region" description="Basic and acidic residues" evidence="1">
    <location>
        <begin position="9"/>
        <end position="18"/>
    </location>
</feature>
<sequence length="63" mass="6953">MGRRQSRLQRAEGPRLRDGQQWPAGPDQSALALQGRADLRAAKQPDLTAGKGSPKKEKIRTFV</sequence>
<name>H6LA81_SAPGL</name>